<evidence type="ECO:0000259" key="1">
    <source>
        <dbReference type="PROSITE" id="PS51186"/>
    </source>
</evidence>
<dbReference type="CDD" id="cd04301">
    <property type="entry name" value="NAT_SF"/>
    <property type="match status" value="1"/>
</dbReference>
<gene>
    <name evidence="2" type="ORF">DD236_09960</name>
</gene>
<dbReference type="RefSeq" id="WP_109094244.1">
    <property type="nucleotide sequence ID" value="NZ_JBQDDV010000037.1"/>
</dbReference>
<dbReference type="EMBL" id="QETB01000005">
    <property type="protein sequence ID" value="PWF25755.1"/>
    <property type="molecule type" value="Genomic_DNA"/>
</dbReference>
<dbReference type="Proteomes" id="UP000245283">
    <property type="component" value="Unassembled WGS sequence"/>
</dbReference>
<dbReference type="AlphaFoldDB" id="A0A2V1K8F7"/>
<dbReference type="InterPro" id="IPR000182">
    <property type="entry name" value="GNAT_dom"/>
</dbReference>
<dbReference type="Pfam" id="PF13312">
    <property type="entry name" value="DUF4081"/>
    <property type="match status" value="1"/>
</dbReference>
<dbReference type="InterPro" id="IPR025289">
    <property type="entry name" value="DUF4081"/>
</dbReference>
<evidence type="ECO:0000313" key="2">
    <source>
        <dbReference type="EMBL" id="PWF25755.1"/>
    </source>
</evidence>
<dbReference type="PROSITE" id="PS51186">
    <property type="entry name" value="GNAT"/>
    <property type="match status" value="1"/>
</dbReference>
<dbReference type="Gene3D" id="3.40.630.30">
    <property type="match status" value="1"/>
</dbReference>
<accession>A0A2V1K8F7</accession>
<keyword evidence="3" id="KW-1185">Reference proteome</keyword>
<comment type="caution">
    <text evidence="2">The sequence shown here is derived from an EMBL/GenBank/DDBJ whole genome shotgun (WGS) entry which is preliminary data.</text>
</comment>
<dbReference type="OrthoDB" id="5241264at2"/>
<sequence length="286" mass="30660">MRWPSRSTTALRRLYGADKSRAIEFLDRNPVDSVLARANVDRMGIGPSSALAQLAPGSRDIQALAWDSGNLIPLGFDSDGLESLANTVLGHGKLGGSLVGPADQVLSLWDLLQYTWGPAREVRPRQFSMVIDHPPLLEPDPEVRPARPAEHGLVLPASVAMFTEEVGYDPTAYGNSYASRAARLIRDGMTYVKLGPALDGPGSRVIFKADVGALAGGVSQIQGVWVAPDMRNRGIGGAAMASVVDQVRATFSPLVALYVNDFNPAAVKVYQRVGFRIVGEWATVLL</sequence>
<dbReference type="GO" id="GO:0016747">
    <property type="term" value="F:acyltransferase activity, transferring groups other than amino-acyl groups"/>
    <property type="evidence" value="ECO:0007669"/>
    <property type="project" value="InterPro"/>
</dbReference>
<dbReference type="SUPFAM" id="SSF55729">
    <property type="entry name" value="Acyl-CoA N-acyltransferases (Nat)"/>
    <property type="match status" value="1"/>
</dbReference>
<evidence type="ECO:0000313" key="3">
    <source>
        <dbReference type="Proteomes" id="UP000245283"/>
    </source>
</evidence>
<name>A0A2V1K8F7_9ACTO</name>
<proteinExistence type="predicted"/>
<dbReference type="Pfam" id="PF00583">
    <property type="entry name" value="Acetyltransf_1"/>
    <property type="match status" value="1"/>
</dbReference>
<feature type="domain" description="N-acetyltransferase" evidence="1">
    <location>
        <begin position="141"/>
        <end position="286"/>
    </location>
</feature>
<dbReference type="InterPro" id="IPR016181">
    <property type="entry name" value="Acyl_CoA_acyltransferase"/>
</dbReference>
<organism evidence="2 3">
    <name type="scientific">Ancrocorticia populi</name>
    <dbReference type="NCBI Taxonomy" id="2175228"/>
    <lineage>
        <taxon>Bacteria</taxon>
        <taxon>Bacillati</taxon>
        <taxon>Actinomycetota</taxon>
        <taxon>Actinomycetes</taxon>
        <taxon>Actinomycetales</taxon>
        <taxon>Actinomycetaceae</taxon>
        <taxon>Ancrocorticia</taxon>
    </lineage>
</organism>
<reference evidence="3" key="1">
    <citation type="submission" date="2018-05" db="EMBL/GenBank/DDBJ databases">
        <authorList>
            <person name="Li Y."/>
        </authorList>
    </citation>
    <scope>NUCLEOTIDE SEQUENCE [LARGE SCALE GENOMIC DNA]</scope>
    <source>
        <strain evidence="3">sk1b4</strain>
    </source>
</reference>
<protein>
    <submittedName>
        <fullName evidence="2">GNAT family N-acetyltransferase</fullName>
    </submittedName>
</protein>
<keyword evidence="2" id="KW-0808">Transferase</keyword>